<dbReference type="Proteomes" id="UP001165393">
    <property type="component" value="Unassembled WGS sequence"/>
</dbReference>
<accession>A0AA42B6H8</accession>
<sequence>MSLIGDVKKQWVGVVSVMIATAALITSIWQSNITETNRTTRDACFEVLRELGALQQLVDQSHFSEMPPEDLNIKGWNHVLLIQDFSLLLPTPILEHTQDLTQQWQQHWPTLITSRQSNEVLSAHIKQTRMAVTGIIKDLN</sequence>
<keyword evidence="1" id="KW-0812">Transmembrane</keyword>
<name>A0AA42B6H8_9GAMM</name>
<organism evidence="2 3">
    <name type="scientific">Echinimonas agarilytica</name>
    <dbReference type="NCBI Taxonomy" id="1215918"/>
    <lineage>
        <taxon>Bacteria</taxon>
        <taxon>Pseudomonadati</taxon>
        <taxon>Pseudomonadota</taxon>
        <taxon>Gammaproteobacteria</taxon>
        <taxon>Alteromonadales</taxon>
        <taxon>Echinimonadaceae</taxon>
        <taxon>Echinimonas</taxon>
    </lineage>
</organism>
<dbReference type="RefSeq" id="WP_251259813.1">
    <property type="nucleotide sequence ID" value="NZ_JAMQGP010000001.1"/>
</dbReference>
<comment type="caution">
    <text evidence="2">The sequence shown here is derived from an EMBL/GenBank/DDBJ whole genome shotgun (WGS) entry which is preliminary data.</text>
</comment>
<keyword evidence="1" id="KW-1133">Transmembrane helix</keyword>
<feature type="transmembrane region" description="Helical" evidence="1">
    <location>
        <begin position="12"/>
        <end position="29"/>
    </location>
</feature>
<gene>
    <name evidence="2" type="ORF">NAF29_02010</name>
</gene>
<proteinExistence type="predicted"/>
<keyword evidence="3" id="KW-1185">Reference proteome</keyword>
<reference evidence="2 3" key="1">
    <citation type="journal article" date="2013" name="Antonie Van Leeuwenhoek">
        <title>Echinimonas agarilytica gen. nov., sp. nov., a new gammaproteobacterium isolated from the sea urchin Strongylocentrotus intermedius.</title>
        <authorList>
            <person name="Nedashkovskaya O.I."/>
            <person name="Stenkova A.M."/>
            <person name="Zhukova N.V."/>
            <person name="Van Trappen S."/>
            <person name="Lee J.S."/>
            <person name="Kim S.B."/>
        </authorList>
    </citation>
    <scope>NUCLEOTIDE SEQUENCE [LARGE SCALE GENOMIC DNA]</scope>
    <source>
        <strain evidence="2 3">KMM 6351</strain>
    </source>
</reference>
<evidence type="ECO:0000313" key="3">
    <source>
        <dbReference type="Proteomes" id="UP001165393"/>
    </source>
</evidence>
<dbReference type="EMBL" id="JAMQGP010000001">
    <property type="protein sequence ID" value="MCM2678446.1"/>
    <property type="molecule type" value="Genomic_DNA"/>
</dbReference>
<protein>
    <submittedName>
        <fullName evidence="2">Uncharacterized protein</fullName>
    </submittedName>
</protein>
<evidence type="ECO:0000313" key="2">
    <source>
        <dbReference type="EMBL" id="MCM2678446.1"/>
    </source>
</evidence>
<dbReference type="AlphaFoldDB" id="A0AA42B6H8"/>
<evidence type="ECO:0000256" key="1">
    <source>
        <dbReference type="SAM" id="Phobius"/>
    </source>
</evidence>
<keyword evidence="1" id="KW-0472">Membrane</keyword>